<dbReference type="GO" id="GO:0009143">
    <property type="term" value="P:nucleoside triphosphate catabolic process"/>
    <property type="evidence" value="ECO:0007669"/>
    <property type="project" value="InterPro"/>
</dbReference>
<dbReference type="PANTHER" id="PTHR11067:SF9">
    <property type="entry name" value="INOSINE TRIPHOSPHATE PYROPHOSPHATASE"/>
    <property type="match status" value="1"/>
</dbReference>
<dbReference type="InterPro" id="IPR029001">
    <property type="entry name" value="ITPase-like_fam"/>
</dbReference>
<dbReference type="GO" id="GO:0005829">
    <property type="term" value="C:cytosol"/>
    <property type="evidence" value="ECO:0007669"/>
    <property type="project" value="TreeGrafter"/>
</dbReference>
<dbReference type="AlphaFoldDB" id="A0A4S3B1W0"/>
<keyword evidence="2" id="KW-0378">Hydrolase</keyword>
<evidence type="ECO:0000313" key="4">
    <source>
        <dbReference type="Proteomes" id="UP000310506"/>
    </source>
</evidence>
<sequence>MTIYIASNNPKKIKEIQSFKPELAIASYRELSEPIDILETGTDYLANAKIKAETIGHKIKQPVIGDDGGLELVAKPQVLGIQTSRFFEKGATDHEMNQKILELLAGETDRRFILKASLIYYVSETNFLIEEKELLGTIAKSQRGQEGYGFDYLLIPDGYNQTLAEMTAEQRDILSPRVRAFKSLLERIN</sequence>
<organism evidence="3 4">
    <name type="scientific">Vagococcus silagei</name>
    <dbReference type="NCBI Taxonomy" id="2508885"/>
    <lineage>
        <taxon>Bacteria</taxon>
        <taxon>Bacillati</taxon>
        <taxon>Bacillota</taxon>
        <taxon>Bacilli</taxon>
        <taxon>Lactobacillales</taxon>
        <taxon>Enterococcaceae</taxon>
        <taxon>Vagococcus</taxon>
    </lineage>
</organism>
<evidence type="ECO:0000256" key="1">
    <source>
        <dbReference type="ARBA" id="ARBA00008023"/>
    </source>
</evidence>
<reference evidence="3 4" key="1">
    <citation type="submission" date="2019-01" db="EMBL/GenBank/DDBJ databases">
        <title>Vagococcus silagei sp. nov. isolated from brewer's grain.</title>
        <authorList>
            <person name="Guu J.-R."/>
        </authorList>
    </citation>
    <scope>NUCLEOTIDE SEQUENCE [LARGE SCALE GENOMIC DNA]</scope>
    <source>
        <strain evidence="3 4">2B-2</strain>
    </source>
</reference>
<dbReference type="Gene3D" id="3.90.950.10">
    <property type="match status" value="1"/>
</dbReference>
<protein>
    <submittedName>
        <fullName evidence="3">Non-canonical purine NTP pyrophosphatase</fullName>
    </submittedName>
</protein>
<name>A0A4S3B1W0_9ENTE</name>
<dbReference type="InterPro" id="IPR002637">
    <property type="entry name" value="RdgB/HAM1"/>
</dbReference>
<dbReference type="PANTHER" id="PTHR11067">
    <property type="entry name" value="INOSINE TRIPHOSPHATE PYROPHOSPHATASE/HAM1 PROTEIN"/>
    <property type="match status" value="1"/>
</dbReference>
<gene>
    <name evidence="3" type="ORF">ESZ54_09140</name>
</gene>
<dbReference type="SUPFAM" id="SSF52972">
    <property type="entry name" value="ITPase-like"/>
    <property type="match status" value="1"/>
</dbReference>
<dbReference type="Proteomes" id="UP000310506">
    <property type="component" value="Unassembled WGS sequence"/>
</dbReference>
<keyword evidence="4" id="KW-1185">Reference proteome</keyword>
<dbReference type="Pfam" id="PF01725">
    <property type="entry name" value="Ham1p_like"/>
    <property type="match status" value="1"/>
</dbReference>
<proteinExistence type="inferred from homology"/>
<evidence type="ECO:0000313" key="3">
    <source>
        <dbReference type="EMBL" id="THB60742.1"/>
    </source>
</evidence>
<comment type="similarity">
    <text evidence="1">Belongs to the HAM1 NTPase family.</text>
</comment>
<dbReference type="GO" id="GO:0047429">
    <property type="term" value="F:nucleoside triphosphate diphosphatase activity"/>
    <property type="evidence" value="ECO:0007669"/>
    <property type="project" value="InterPro"/>
</dbReference>
<dbReference type="OrthoDB" id="2142580at2"/>
<comment type="caution">
    <text evidence="3">The sequence shown here is derived from an EMBL/GenBank/DDBJ whole genome shotgun (WGS) entry which is preliminary data.</text>
</comment>
<dbReference type="CDD" id="cd00515">
    <property type="entry name" value="HAM1"/>
    <property type="match status" value="1"/>
</dbReference>
<accession>A0A4S3B1W0</accession>
<dbReference type="EMBL" id="SDGV01000018">
    <property type="protein sequence ID" value="THB60742.1"/>
    <property type="molecule type" value="Genomic_DNA"/>
</dbReference>
<evidence type="ECO:0000256" key="2">
    <source>
        <dbReference type="ARBA" id="ARBA00022801"/>
    </source>
</evidence>
<dbReference type="RefSeq" id="WP_136137367.1">
    <property type="nucleotide sequence ID" value="NZ_SDGV01000018.1"/>
</dbReference>